<evidence type="ECO:0000256" key="3">
    <source>
        <dbReference type="ARBA" id="ARBA00022989"/>
    </source>
</evidence>
<dbReference type="EMBL" id="AAYA01000002">
    <property type="protein sequence ID" value="EBA09540.1"/>
    <property type="molecule type" value="Genomic_DNA"/>
</dbReference>
<dbReference type="Proteomes" id="UP000005713">
    <property type="component" value="Unassembled WGS sequence"/>
</dbReference>
<dbReference type="GO" id="GO:0016020">
    <property type="term" value="C:membrane"/>
    <property type="evidence" value="ECO:0007669"/>
    <property type="project" value="UniProtKB-SubCell"/>
</dbReference>
<reference evidence="7 8" key="1">
    <citation type="submission" date="2006-06" db="EMBL/GenBank/DDBJ databases">
        <authorList>
            <person name="Moran M.A."/>
            <person name="Ferriera S."/>
            <person name="Johnson J."/>
            <person name="Kravitz S."/>
            <person name="Beeson K."/>
            <person name="Sutton G."/>
            <person name="Rogers Y.-H."/>
            <person name="Friedman R."/>
            <person name="Frazier M."/>
            <person name="Venter J.C."/>
        </authorList>
    </citation>
    <scope>NUCLEOTIDE SEQUENCE [LARGE SCALE GENOMIC DNA]</scope>
    <source>
        <strain evidence="7 8">E-37</strain>
    </source>
</reference>
<dbReference type="AlphaFoldDB" id="A3JYI7"/>
<feature type="transmembrane region" description="Helical" evidence="5">
    <location>
        <begin position="33"/>
        <end position="58"/>
    </location>
</feature>
<keyword evidence="8" id="KW-1185">Reference proteome</keyword>
<sequence>MTPKGFFNLAVESISAPREVARLLMSINMNREAILTAFALAIVLNSLVFGLTLMMSSAPENVPFFLASPTGFLVAETVTLGGTIIAFTAMGRVLGGSGRLPDMALLMIWLQVLNVLVQVFTIALIPVSEALVGLVVLVSSGVGIWILVNFVAEAHGLPGLGRALAVVMLGLLALGFTLSVLLVLAGVSPEGIMGNV</sequence>
<gene>
    <name evidence="7" type="ORF">SSE37_07028</name>
</gene>
<proteinExistence type="predicted"/>
<accession>A3JYI7</accession>
<name>A3JYI7_SAGS3</name>
<comment type="caution">
    <text evidence="7">The sequence shown here is derived from an EMBL/GenBank/DDBJ whole genome shotgun (WGS) entry which is preliminary data.</text>
</comment>
<evidence type="ECO:0000256" key="4">
    <source>
        <dbReference type="ARBA" id="ARBA00023136"/>
    </source>
</evidence>
<feature type="domain" description="Yip1" evidence="6">
    <location>
        <begin position="13"/>
        <end position="179"/>
    </location>
</feature>
<dbReference type="Pfam" id="PF04893">
    <property type="entry name" value="Yip1"/>
    <property type="match status" value="1"/>
</dbReference>
<keyword evidence="2 5" id="KW-0812">Transmembrane</keyword>
<keyword evidence="3 5" id="KW-1133">Transmembrane helix</keyword>
<comment type="subcellular location">
    <subcellularLocation>
        <location evidence="1">Membrane</location>
        <topology evidence="1">Multi-pass membrane protein</topology>
    </subcellularLocation>
</comment>
<dbReference type="RefSeq" id="WP_005855568.1">
    <property type="nucleotide sequence ID" value="NZ_AAYA01000002.1"/>
</dbReference>
<feature type="transmembrane region" description="Helical" evidence="5">
    <location>
        <begin position="103"/>
        <end position="125"/>
    </location>
</feature>
<evidence type="ECO:0000259" key="6">
    <source>
        <dbReference type="Pfam" id="PF04893"/>
    </source>
</evidence>
<dbReference type="OrthoDB" id="7872013at2"/>
<dbReference type="eggNOG" id="ENOG5032RKM">
    <property type="taxonomic scope" value="Bacteria"/>
</dbReference>
<keyword evidence="4 5" id="KW-0472">Membrane</keyword>
<evidence type="ECO:0000256" key="1">
    <source>
        <dbReference type="ARBA" id="ARBA00004141"/>
    </source>
</evidence>
<feature type="transmembrane region" description="Helical" evidence="5">
    <location>
        <begin position="131"/>
        <end position="152"/>
    </location>
</feature>
<organism evidence="7 8">
    <name type="scientific">Sagittula stellata (strain ATCC 700073 / DSM 11524 / E-37)</name>
    <dbReference type="NCBI Taxonomy" id="388399"/>
    <lineage>
        <taxon>Bacteria</taxon>
        <taxon>Pseudomonadati</taxon>
        <taxon>Pseudomonadota</taxon>
        <taxon>Alphaproteobacteria</taxon>
        <taxon>Rhodobacterales</taxon>
        <taxon>Roseobacteraceae</taxon>
        <taxon>Sagittula</taxon>
    </lineage>
</organism>
<evidence type="ECO:0000313" key="8">
    <source>
        <dbReference type="Proteomes" id="UP000005713"/>
    </source>
</evidence>
<dbReference type="InterPro" id="IPR006977">
    <property type="entry name" value="Yip1_dom"/>
</dbReference>
<evidence type="ECO:0000256" key="2">
    <source>
        <dbReference type="ARBA" id="ARBA00022692"/>
    </source>
</evidence>
<feature type="transmembrane region" description="Helical" evidence="5">
    <location>
        <begin position="164"/>
        <end position="187"/>
    </location>
</feature>
<protein>
    <recommendedName>
        <fullName evidence="6">Yip1 domain-containing protein</fullName>
    </recommendedName>
</protein>
<evidence type="ECO:0000313" key="7">
    <source>
        <dbReference type="EMBL" id="EBA09540.1"/>
    </source>
</evidence>
<evidence type="ECO:0000256" key="5">
    <source>
        <dbReference type="SAM" id="Phobius"/>
    </source>
</evidence>
<feature type="transmembrane region" description="Helical" evidence="5">
    <location>
        <begin position="70"/>
        <end position="91"/>
    </location>
</feature>